<dbReference type="GO" id="GO:0004523">
    <property type="term" value="F:RNA-DNA hybrid ribonuclease activity"/>
    <property type="evidence" value="ECO:0007669"/>
    <property type="project" value="InterPro"/>
</dbReference>
<keyword evidence="3" id="KW-1185">Reference proteome</keyword>
<dbReference type="PANTHER" id="PTHR33116:SF86">
    <property type="entry name" value="REVERSE TRANSCRIPTASE DOMAIN-CONTAINING PROTEIN"/>
    <property type="match status" value="1"/>
</dbReference>
<dbReference type="Pfam" id="PF00078">
    <property type="entry name" value="RVT_1"/>
    <property type="match status" value="1"/>
</dbReference>
<dbReference type="EMBL" id="JAWXYG010000007">
    <property type="protein sequence ID" value="KAK4268342.1"/>
    <property type="molecule type" value="Genomic_DNA"/>
</dbReference>
<dbReference type="InterPro" id="IPR036691">
    <property type="entry name" value="Endo/exonu/phosph_ase_sf"/>
</dbReference>
<dbReference type="CDD" id="cd01650">
    <property type="entry name" value="RT_nLTR_like"/>
    <property type="match status" value="1"/>
</dbReference>
<dbReference type="Gene3D" id="3.60.10.10">
    <property type="entry name" value="Endonuclease/exonuclease/phosphatase"/>
    <property type="match status" value="1"/>
</dbReference>
<evidence type="ECO:0000313" key="3">
    <source>
        <dbReference type="Proteomes" id="UP001293593"/>
    </source>
</evidence>
<protein>
    <recommendedName>
        <fullName evidence="1">Reverse transcriptase domain-containing protein</fullName>
    </recommendedName>
</protein>
<dbReference type="Proteomes" id="UP001293593">
    <property type="component" value="Unassembled WGS sequence"/>
</dbReference>
<gene>
    <name evidence="2" type="ORF">QN277_025012</name>
</gene>
<dbReference type="SUPFAM" id="SSF56219">
    <property type="entry name" value="DNase I-like"/>
    <property type="match status" value="1"/>
</dbReference>
<dbReference type="InterPro" id="IPR043502">
    <property type="entry name" value="DNA/RNA_pol_sf"/>
</dbReference>
<dbReference type="PROSITE" id="PS50878">
    <property type="entry name" value="RT_POL"/>
    <property type="match status" value="1"/>
</dbReference>
<dbReference type="InterPro" id="IPR005135">
    <property type="entry name" value="Endo/exonuclease/phosphatase"/>
</dbReference>
<dbReference type="Pfam" id="PF13456">
    <property type="entry name" value="RVT_3"/>
    <property type="match status" value="1"/>
</dbReference>
<evidence type="ECO:0000259" key="1">
    <source>
        <dbReference type="PROSITE" id="PS50878"/>
    </source>
</evidence>
<dbReference type="InterPro" id="IPR036397">
    <property type="entry name" value="RNaseH_sf"/>
</dbReference>
<dbReference type="InterPro" id="IPR000477">
    <property type="entry name" value="RT_dom"/>
</dbReference>
<dbReference type="InterPro" id="IPR012337">
    <property type="entry name" value="RNaseH-like_sf"/>
</dbReference>
<dbReference type="InterPro" id="IPR002156">
    <property type="entry name" value="RNaseH_domain"/>
</dbReference>
<name>A0AAE1MHY3_9FABA</name>
<dbReference type="Pfam" id="PF13966">
    <property type="entry name" value="zf-RVT"/>
    <property type="match status" value="1"/>
</dbReference>
<proteinExistence type="predicted"/>
<dbReference type="SUPFAM" id="SSF53098">
    <property type="entry name" value="Ribonuclease H-like"/>
    <property type="match status" value="1"/>
</dbReference>
<organism evidence="2 3">
    <name type="scientific">Acacia crassicarpa</name>
    <name type="common">northern wattle</name>
    <dbReference type="NCBI Taxonomy" id="499986"/>
    <lineage>
        <taxon>Eukaryota</taxon>
        <taxon>Viridiplantae</taxon>
        <taxon>Streptophyta</taxon>
        <taxon>Embryophyta</taxon>
        <taxon>Tracheophyta</taxon>
        <taxon>Spermatophyta</taxon>
        <taxon>Magnoliopsida</taxon>
        <taxon>eudicotyledons</taxon>
        <taxon>Gunneridae</taxon>
        <taxon>Pentapetalae</taxon>
        <taxon>rosids</taxon>
        <taxon>fabids</taxon>
        <taxon>Fabales</taxon>
        <taxon>Fabaceae</taxon>
        <taxon>Caesalpinioideae</taxon>
        <taxon>mimosoid clade</taxon>
        <taxon>Acacieae</taxon>
        <taxon>Acacia</taxon>
    </lineage>
</organism>
<dbReference type="Gene3D" id="3.30.420.10">
    <property type="entry name" value="Ribonuclease H-like superfamily/Ribonuclease H"/>
    <property type="match status" value="1"/>
</dbReference>
<dbReference type="InterPro" id="IPR044730">
    <property type="entry name" value="RNase_H-like_dom_plant"/>
</dbReference>
<feature type="domain" description="Reverse transcriptase" evidence="1">
    <location>
        <begin position="482"/>
        <end position="764"/>
    </location>
</feature>
<dbReference type="InterPro" id="IPR026960">
    <property type="entry name" value="RVT-Znf"/>
</dbReference>
<evidence type="ECO:0000313" key="2">
    <source>
        <dbReference type="EMBL" id="KAK4268342.1"/>
    </source>
</evidence>
<dbReference type="Pfam" id="PF03372">
    <property type="entry name" value="Exo_endo_phos"/>
    <property type="match status" value="1"/>
</dbReference>
<dbReference type="CDD" id="cd06222">
    <property type="entry name" value="RNase_H_like"/>
    <property type="match status" value="1"/>
</dbReference>
<reference evidence="2" key="1">
    <citation type="submission" date="2023-10" db="EMBL/GenBank/DDBJ databases">
        <title>Chromosome-level genome of the transformable northern wattle, Acacia crassicarpa.</title>
        <authorList>
            <person name="Massaro I."/>
            <person name="Sinha N.R."/>
            <person name="Poethig S."/>
            <person name="Leichty A.R."/>
        </authorList>
    </citation>
    <scope>NUCLEOTIDE SEQUENCE</scope>
    <source>
        <strain evidence="2">Acra3RX</strain>
        <tissue evidence="2">Leaf</tissue>
    </source>
</reference>
<accession>A0AAE1MHY3</accession>
<dbReference type="PANTHER" id="PTHR33116">
    <property type="entry name" value="REVERSE TRANSCRIPTASE ZINC-BINDING DOMAIN-CONTAINING PROTEIN-RELATED-RELATED"/>
    <property type="match status" value="1"/>
</dbReference>
<comment type="caution">
    <text evidence="2">The sequence shown here is derived from an EMBL/GenBank/DDBJ whole genome shotgun (WGS) entry which is preliminary data.</text>
</comment>
<dbReference type="GO" id="GO:0003676">
    <property type="term" value="F:nucleic acid binding"/>
    <property type="evidence" value="ECO:0007669"/>
    <property type="project" value="InterPro"/>
</dbReference>
<sequence>MNLLAWNCQGLGVALTARNLKEECFRKKPHLVFLMETKQKARYVRKIRRRCGFDEEWIVDPIGKSGGLALWWSEVLTVNILFSSANIIHTSVMSPALSTPSYITFIHGPTDEGDRLLCWQEVRRISTNITTSWLCLGDFNDILAQEEKCGGLPKAWRKILNFKCFVVDCGLEDLGYNGPCFTWCNNRDTPDTIHERIDRAFGNLQLREEFPSLQVFNIDPARTSDHHLLFIQYHYEKYERSRAFRFEAAWASHDHFLKVIRDTWQNPAGQDVPFMDSFLNNLGQCRVKLTSWSRKEFPNNTKRINLLKAYVADLTQKDRSAEVSREILEARRELDRLLELEEQYWWQRSRINWLTAGDKNSRFFHVSTIKRRQRNRISCIKDDGGNWLMDKEAISQNVADYFQNLFATSAPNSMDVVLNYIEPKISDDMNQTLMHSISREEIKAAAFSLGSTKAPGPDGFSGKFYHSAWPEISDTVCSMVNDFFAGRSVLDGINMTNITLIPKVHKPEHVSQFRPIGLCNFSYKIISKIMANRMRPLLDMCISQNQSAFVPGRCIHDNIIIAHEVYHYLRRKYSGGKYEFALKMDMSKAYDRVEWDFIENVLLRFGFCSKWVSLVMKCVRSVSLNICLSGENIKSFLPSRGIRQGDPLSPYLFIIIAEVLSLMISKSQISKQVTGIKLSNGCPVLTHSFFADDALLYMRASHRNCTYLAKILDLYCAASGQVINLDKSSIFFSSNSPLAVRTMVCGMLHIPATEDPGTYLGIPSIWGKSKTQALAYIRERVASKIQGWSHSLLSFSGREVMIKAVIQAIPIYPMNCFKFPVKVCKEINSLIANFWWDGNAFGGKTHWKAWGTMTDSKTSGGMGFRDLLMMNDALLAKTAWRLLFTPNDLWARVIKSVYFPGQEFLDAEIGYKASWCWTSILHGRDVLRKDLRWDLGNGSAIRIWGDPWVPGDIFPKRPSSSDIPIIAEGRVCDLIVDGQWNLSPISPYVSTEVKEAIYKILIPSNGLEDKLVWTSARDGVYSVKLGYHRRKNQNSVNVNRSGSSTVIPSKCWKLVWKIRVIPRVQQFIWRLLNDAVATNYALVRRRRSKDSRCPVCEKAEETIEHVFFHCPWTRCIWFGCSLGARVEVSTVSNFKLWWMKTSESPLLSKQDLALICWILWYTWKARNEWIFDHLQPNPGMVIELARKSNCDFWATGVRRVVDPLESRGCDSPGSRWSPPPPSCLKINCDGAFSHRGVDAAVGIICRDSFGFFIWGFVDKVKSISAFMTEALALKRALLLALDLGHDKVVFESDCLPLISCVDAKSPDSYDWQCRSIIRDVIGLLNSRVGFSLTFSPRGGNCAADLLAAEAYKGVCPIGWVSTPAPALLSLLTLEAQEAFAGLDIPSGSDHCLDGG</sequence>
<dbReference type="SUPFAM" id="SSF56672">
    <property type="entry name" value="DNA/RNA polymerases"/>
    <property type="match status" value="1"/>
</dbReference>